<evidence type="ECO:0000256" key="1">
    <source>
        <dbReference type="SAM" id="Phobius"/>
    </source>
</evidence>
<proteinExistence type="predicted"/>
<evidence type="ECO:0000256" key="2">
    <source>
        <dbReference type="SAM" id="SignalP"/>
    </source>
</evidence>
<evidence type="ECO:0000313" key="5">
    <source>
        <dbReference type="Proteomes" id="UP001295423"/>
    </source>
</evidence>
<keyword evidence="5" id="KW-1185">Reference proteome</keyword>
<dbReference type="InterPro" id="IPR002654">
    <property type="entry name" value="Glyco_trans_25"/>
</dbReference>
<dbReference type="CDD" id="cd06532">
    <property type="entry name" value="Glyco_transf_25"/>
    <property type="match status" value="1"/>
</dbReference>
<dbReference type="EMBL" id="CAKOGP040002424">
    <property type="protein sequence ID" value="CAJ1969674.1"/>
    <property type="molecule type" value="Genomic_DNA"/>
</dbReference>
<reference evidence="4" key="1">
    <citation type="submission" date="2023-08" db="EMBL/GenBank/DDBJ databases">
        <authorList>
            <person name="Audoor S."/>
            <person name="Bilcke G."/>
        </authorList>
    </citation>
    <scope>NUCLEOTIDE SEQUENCE</scope>
</reference>
<accession>A0AAD2JPI5</accession>
<feature type="signal peptide" evidence="2">
    <location>
        <begin position="1"/>
        <end position="24"/>
    </location>
</feature>
<evidence type="ECO:0000313" key="4">
    <source>
        <dbReference type="EMBL" id="CAJ1969674.1"/>
    </source>
</evidence>
<gene>
    <name evidence="4" type="ORF">CYCCA115_LOCUS23833</name>
</gene>
<keyword evidence="1" id="KW-0472">Membrane</keyword>
<dbReference type="Pfam" id="PF01755">
    <property type="entry name" value="Glyco_transf_25"/>
    <property type="match status" value="1"/>
</dbReference>
<keyword evidence="2" id="KW-0732">Signal</keyword>
<evidence type="ECO:0000259" key="3">
    <source>
        <dbReference type="Pfam" id="PF01755"/>
    </source>
</evidence>
<sequence>MKKCSTLLQTLAVILSLLIPSTNGQRFNVINLARDTDRWERVKVELMKEFDLEKIHRMEGVHGKSLTSQERHENASLGARLFCTEGTIGCYMSHRKFWEQVVEGDEPYQIVFEDDVVLTDDFQEQVKARIEELKGAVGAENWDVLMLGALGCVNPNPRKYGSYVIPAFVSGGCRKPRKITENIHIPMRPFGTHAYILSKRGAKKLLDRSWRATYHVDCVIWGMRDLDLYIAHPLLVYQDSSPSTVGAITSGPETWIPSSIQMDDYTKMRLEWVWNEAVIRIPAINLIITQGRYLLIGIFGSIFGAFRHKKAPKFLPKFLSMYFIFIVSFNRIINRPRGR</sequence>
<feature type="chain" id="PRO_5042064231" description="Glycosyl transferase family 25 domain-containing protein" evidence="2">
    <location>
        <begin position="25"/>
        <end position="339"/>
    </location>
</feature>
<feature type="domain" description="Glycosyl transferase family 25" evidence="3">
    <location>
        <begin position="29"/>
        <end position="220"/>
    </location>
</feature>
<dbReference type="AlphaFoldDB" id="A0AAD2JPI5"/>
<feature type="transmembrane region" description="Helical" evidence="1">
    <location>
        <begin position="314"/>
        <end position="333"/>
    </location>
</feature>
<name>A0AAD2JPI5_9STRA</name>
<keyword evidence="1" id="KW-1133">Transmembrane helix</keyword>
<keyword evidence="1" id="KW-0812">Transmembrane</keyword>
<protein>
    <recommendedName>
        <fullName evidence="3">Glycosyl transferase family 25 domain-containing protein</fullName>
    </recommendedName>
</protein>
<organism evidence="4 5">
    <name type="scientific">Cylindrotheca closterium</name>
    <dbReference type="NCBI Taxonomy" id="2856"/>
    <lineage>
        <taxon>Eukaryota</taxon>
        <taxon>Sar</taxon>
        <taxon>Stramenopiles</taxon>
        <taxon>Ochrophyta</taxon>
        <taxon>Bacillariophyta</taxon>
        <taxon>Bacillariophyceae</taxon>
        <taxon>Bacillariophycidae</taxon>
        <taxon>Bacillariales</taxon>
        <taxon>Bacillariaceae</taxon>
        <taxon>Cylindrotheca</taxon>
    </lineage>
</organism>
<dbReference type="Proteomes" id="UP001295423">
    <property type="component" value="Unassembled WGS sequence"/>
</dbReference>
<comment type="caution">
    <text evidence="4">The sequence shown here is derived from an EMBL/GenBank/DDBJ whole genome shotgun (WGS) entry which is preliminary data.</text>
</comment>